<dbReference type="OMA" id="MSITLAK"/>
<dbReference type="Bgee" id="ENSSSCG00000034587">
    <property type="expression patterns" value="Expressed in ileum and 6 other cell types or tissues"/>
</dbReference>
<dbReference type="SMR" id="A0A287BDR7"/>
<dbReference type="Gene3D" id="6.10.140.1070">
    <property type="match status" value="1"/>
</dbReference>
<dbReference type="STRING" id="9823.ENSSSCP00000054683"/>
<evidence type="ECO:0000313" key="2">
    <source>
        <dbReference type="Ensembl" id="ENSSSCP00000054683.1"/>
    </source>
</evidence>
<dbReference type="Proteomes" id="UP000008227">
    <property type="component" value="Chromosome 18"/>
</dbReference>
<protein>
    <submittedName>
        <fullName evidence="2">Uncharacterized protein</fullName>
    </submittedName>
</protein>
<reference evidence="3" key="1">
    <citation type="submission" date="2009-11" db="EMBL/GenBank/DDBJ databases">
        <authorList>
            <consortium name="Porcine genome sequencing project"/>
        </authorList>
    </citation>
    <scope>NUCLEOTIDE SEQUENCE [LARGE SCALE GENOMIC DNA]</scope>
    <source>
        <strain evidence="3">Duroc</strain>
    </source>
</reference>
<dbReference type="Ensembl" id="ENSSSCT00000063126.1">
    <property type="protein sequence ID" value="ENSSSCP00000054683.1"/>
    <property type="gene ID" value="ENSSSCG00000034587.1"/>
</dbReference>
<feature type="region of interest" description="Disordered" evidence="1">
    <location>
        <begin position="43"/>
        <end position="62"/>
    </location>
</feature>
<sequence>MGCSTLVKTSEIKAAMARTKKETTAQHLGLLTARSAKVHRELITPEGGRVGAPEPPGSPRSY</sequence>
<reference evidence="2" key="3">
    <citation type="submission" date="2025-08" db="UniProtKB">
        <authorList>
            <consortium name="Ensembl"/>
        </authorList>
    </citation>
    <scope>IDENTIFICATION</scope>
</reference>
<evidence type="ECO:0000313" key="3">
    <source>
        <dbReference type="Proteomes" id="UP000008227"/>
    </source>
</evidence>
<reference evidence="2" key="4">
    <citation type="submission" date="2025-09" db="UniProtKB">
        <authorList>
            <consortium name="Ensembl"/>
        </authorList>
    </citation>
    <scope>IDENTIFICATION</scope>
</reference>
<keyword evidence="3" id="KW-1185">Reference proteome</keyword>
<evidence type="ECO:0000256" key="1">
    <source>
        <dbReference type="SAM" id="MobiDB-lite"/>
    </source>
</evidence>
<dbReference type="AlphaFoldDB" id="A0A287BDR7"/>
<feature type="compositionally biased region" description="Pro residues" evidence="1">
    <location>
        <begin position="53"/>
        <end position="62"/>
    </location>
</feature>
<reference evidence="2" key="2">
    <citation type="journal article" date="2020" name="Gigascience">
        <title>An improved pig reference genome sequence to enable pig genetics and genomics research.</title>
        <authorList>
            <person name="Warr A."/>
            <person name="Affara N."/>
            <person name="Aken B."/>
            <person name="Beiki H."/>
            <person name="Bickhart D.M."/>
            <person name="Billis K."/>
            <person name="Chow W."/>
            <person name="Eory L."/>
            <person name="Finlayson H.A."/>
            <person name="Flicek P."/>
            <person name="Giron C.G."/>
            <person name="Griffin D.K."/>
            <person name="Hall R."/>
            <person name="Hannum G."/>
            <person name="Hourlier T."/>
            <person name="Howe K."/>
            <person name="Hume D.A."/>
            <person name="Izuogu O."/>
            <person name="Kim K."/>
            <person name="Koren S."/>
            <person name="Liu H."/>
            <person name="Manchanda N."/>
            <person name="Martin F.J."/>
            <person name="Nonneman D.J."/>
            <person name="O'Connor R.E."/>
            <person name="Phillippy A.M."/>
            <person name="Rohrer G.A."/>
            <person name="Rosen B.D."/>
            <person name="Rund L.A."/>
            <person name="Sargent C.A."/>
            <person name="Schook L.B."/>
            <person name="Schroeder S.G."/>
            <person name="Schwartz A.S."/>
            <person name="Skinner B.M."/>
            <person name="Talbot R."/>
            <person name="Tseng E."/>
            <person name="Tuggle C.K."/>
            <person name="Watson M."/>
            <person name="Smith T.P.L."/>
            <person name="Archibald A.L."/>
        </authorList>
    </citation>
    <scope>NUCLEOTIDE SEQUENCE [LARGE SCALE GENOMIC DNA]</scope>
    <source>
        <strain evidence="2">Duroc</strain>
    </source>
</reference>
<proteinExistence type="predicted"/>
<name>A0A287BDR7_PIG</name>
<organism evidence="2 3">
    <name type="scientific">Sus scrofa</name>
    <name type="common">Pig</name>
    <dbReference type="NCBI Taxonomy" id="9823"/>
    <lineage>
        <taxon>Eukaryota</taxon>
        <taxon>Metazoa</taxon>
        <taxon>Chordata</taxon>
        <taxon>Craniata</taxon>
        <taxon>Vertebrata</taxon>
        <taxon>Euteleostomi</taxon>
        <taxon>Mammalia</taxon>
        <taxon>Eutheria</taxon>
        <taxon>Laurasiatheria</taxon>
        <taxon>Artiodactyla</taxon>
        <taxon>Suina</taxon>
        <taxon>Suidae</taxon>
        <taxon>Sus</taxon>
    </lineage>
</organism>
<accession>A0A287BDR7</accession>
<dbReference type="InParanoid" id="A0A287BDR7"/>
<dbReference type="GeneTree" id="ENSGT01150000290456"/>